<dbReference type="OrthoDB" id="9810734at2"/>
<dbReference type="InterPro" id="IPR036291">
    <property type="entry name" value="NAD(P)-bd_dom_sf"/>
</dbReference>
<dbReference type="CDD" id="cd05233">
    <property type="entry name" value="SDR_c"/>
    <property type="match status" value="1"/>
</dbReference>
<dbReference type="AlphaFoldDB" id="A0A3N1CY28"/>
<sequence>MRRAVVTGSTKGIGFALARELLRRGNSVMVTGRTAEAVDDAVERLRPEATDKAEVHGHAVDVTDPAAVEGLWDAATSALGGVDLWINNAGVAHTTRPIVDTAPGDVRAMVTTNMLGTVYGAQVAVRGMLAAGGGQLFNVLGGGSDGSIRPGMGVYSATKRGLDSFTSALVKEVSGTAVRVGRISPGILITEGWLREAAVAPDQVTSQRKILNILCDHVDDVAPYLVDKVLASGKNGDAIAWLTTGRMARKFLSPGKRDVLGRYEL</sequence>
<dbReference type="SUPFAM" id="SSF51735">
    <property type="entry name" value="NAD(P)-binding Rossmann-fold domains"/>
    <property type="match status" value="1"/>
</dbReference>
<dbReference type="InterPro" id="IPR052625">
    <property type="entry name" value="Chl_b_Red"/>
</dbReference>
<gene>
    <name evidence="2" type="ORF">EDD29_3770</name>
</gene>
<dbReference type="Gene3D" id="3.40.50.720">
    <property type="entry name" value="NAD(P)-binding Rossmann-like Domain"/>
    <property type="match status" value="1"/>
</dbReference>
<dbReference type="PANTHER" id="PTHR24314:SF21">
    <property type="entry name" value="CHLOROPHYLL(IDE) B REDUCTASE NYC1, CHLOROPLASTIC-RELATED"/>
    <property type="match status" value="1"/>
</dbReference>
<comment type="caution">
    <text evidence="2">The sequence shown here is derived from an EMBL/GenBank/DDBJ whole genome shotgun (WGS) entry which is preliminary data.</text>
</comment>
<evidence type="ECO:0000256" key="1">
    <source>
        <dbReference type="RuleBase" id="RU000363"/>
    </source>
</evidence>
<dbReference type="EMBL" id="RJKE01000001">
    <property type="protein sequence ID" value="ROO86207.1"/>
    <property type="molecule type" value="Genomic_DNA"/>
</dbReference>
<dbReference type="GO" id="GO:0015996">
    <property type="term" value="P:chlorophyll catabolic process"/>
    <property type="evidence" value="ECO:0007669"/>
    <property type="project" value="TreeGrafter"/>
</dbReference>
<comment type="similarity">
    <text evidence="1">Belongs to the short-chain dehydrogenases/reductases (SDR) family.</text>
</comment>
<evidence type="ECO:0000313" key="2">
    <source>
        <dbReference type="EMBL" id="ROO86207.1"/>
    </source>
</evidence>
<dbReference type="PRINTS" id="PR00080">
    <property type="entry name" value="SDRFAMILY"/>
</dbReference>
<protein>
    <submittedName>
        <fullName evidence="2">Short-subunit dehydrogenase</fullName>
    </submittedName>
</protein>
<accession>A0A3N1CY28</accession>
<keyword evidence="3" id="KW-1185">Reference proteome</keyword>
<dbReference type="Pfam" id="PF00106">
    <property type="entry name" value="adh_short"/>
    <property type="match status" value="1"/>
</dbReference>
<dbReference type="PRINTS" id="PR00081">
    <property type="entry name" value="GDHRDH"/>
</dbReference>
<evidence type="ECO:0000313" key="3">
    <source>
        <dbReference type="Proteomes" id="UP000272400"/>
    </source>
</evidence>
<proteinExistence type="inferred from homology"/>
<dbReference type="InterPro" id="IPR002347">
    <property type="entry name" value="SDR_fam"/>
</dbReference>
<dbReference type="GO" id="GO:0034256">
    <property type="term" value="F:chlorophyll(ide) b reductase activity"/>
    <property type="evidence" value="ECO:0007669"/>
    <property type="project" value="TreeGrafter"/>
</dbReference>
<dbReference type="GO" id="GO:0010304">
    <property type="term" value="P:PSII associated light-harvesting complex II catabolic process"/>
    <property type="evidence" value="ECO:0007669"/>
    <property type="project" value="TreeGrafter"/>
</dbReference>
<organism evidence="2 3">
    <name type="scientific">Actinocorallia herbida</name>
    <dbReference type="NCBI Taxonomy" id="58109"/>
    <lineage>
        <taxon>Bacteria</taxon>
        <taxon>Bacillati</taxon>
        <taxon>Actinomycetota</taxon>
        <taxon>Actinomycetes</taxon>
        <taxon>Streptosporangiales</taxon>
        <taxon>Thermomonosporaceae</taxon>
        <taxon>Actinocorallia</taxon>
    </lineage>
</organism>
<reference evidence="2 3" key="1">
    <citation type="submission" date="2018-11" db="EMBL/GenBank/DDBJ databases">
        <title>Sequencing the genomes of 1000 actinobacteria strains.</title>
        <authorList>
            <person name="Klenk H.-P."/>
        </authorList>
    </citation>
    <scope>NUCLEOTIDE SEQUENCE [LARGE SCALE GENOMIC DNA]</scope>
    <source>
        <strain evidence="2 3">DSM 44254</strain>
    </source>
</reference>
<dbReference type="RefSeq" id="WP_123665628.1">
    <property type="nucleotide sequence ID" value="NZ_RJKE01000001.1"/>
</dbReference>
<dbReference type="Proteomes" id="UP000272400">
    <property type="component" value="Unassembled WGS sequence"/>
</dbReference>
<name>A0A3N1CY28_9ACTN</name>
<dbReference type="PANTHER" id="PTHR24314">
    <property type="entry name" value="NON-SPECIFIC LIPID TRANSFER PROTEIN-RELATED"/>
    <property type="match status" value="1"/>
</dbReference>